<gene>
    <name evidence="2" type="ORF">ABB37_02242</name>
</gene>
<comment type="caution">
    <text evidence="2">The sequence shown here is derived from an EMBL/GenBank/DDBJ whole genome shotgun (WGS) entry which is preliminary data.</text>
</comment>
<dbReference type="GeneID" id="26902537"/>
<evidence type="ECO:0000313" key="2">
    <source>
        <dbReference type="EMBL" id="KPA84177.1"/>
    </source>
</evidence>
<reference evidence="2 3" key="1">
    <citation type="submission" date="2015-07" db="EMBL/GenBank/DDBJ databases">
        <title>High-quality genome of monoxenous trypanosomatid Leptomonas pyrrhocoris.</title>
        <authorList>
            <person name="Flegontov P."/>
            <person name="Butenko A."/>
            <person name="Firsov S."/>
            <person name="Vlcek C."/>
            <person name="Logacheva M.D."/>
            <person name="Field M."/>
            <person name="Filatov D."/>
            <person name="Flegontova O."/>
            <person name="Gerasimov E."/>
            <person name="Jackson A.P."/>
            <person name="Kelly S."/>
            <person name="Opperdoes F."/>
            <person name="O'Reilly A."/>
            <person name="Votypka J."/>
            <person name="Yurchenko V."/>
            <person name="Lukes J."/>
        </authorList>
    </citation>
    <scope>NUCLEOTIDE SEQUENCE [LARGE SCALE GENOMIC DNA]</scope>
    <source>
        <strain evidence="2">H10</strain>
    </source>
</reference>
<name>A0A0M9G7J8_LEPPY</name>
<feature type="region of interest" description="Disordered" evidence="1">
    <location>
        <begin position="26"/>
        <end position="79"/>
    </location>
</feature>
<keyword evidence="3" id="KW-1185">Reference proteome</keyword>
<feature type="region of interest" description="Disordered" evidence="1">
    <location>
        <begin position="1"/>
        <end position="20"/>
    </location>
</feature>
<dbReference type="Proteomes" id="UP000037923">
    <property type="component" value="Unassembled WGS sequence"/>
</dbReference>
<organism evidence="2 3">
    <name type="scientific">Leptomonas pyrrhocoris</name>
    <name type="common">Firebug parasite</name>
    <dbReference type="NCBI Taxonomy" id="157538"/>
    <lineage>
        <taxon>Eukaryota</taxon>
        <taxon>Discoba</taxon>
        <taxon>Euglenozoa</taxon>
        <taxon>Kinetoplastea</taxon>
        <taxon>Metakinetoplastina</taxon>
        <taxon>Trypanosomatida</taxon>
        <taxon>Trypanosomatidae</taxon>
        <taxon>Leishmaniinae</taxon>
        <taxon>Leptomonas</taxon>
    </lineage>
</organism>
<feature type="compositionally biased region" description="Polar residues" evidence="1">
    <location>
        <begin position="27"/>
        <end position="53"/>
    </location>
</feature>
<accession>A0A0M9G7J8</accession>
<dbReference type="RefSeq" id="XP_015662616.1">
    <property type="nucleotide sequence ID" value="XM_015799138.1"/>
</dbReference>
<sequence>MWRHVCSSAGAEQRRSCPSVLPHCRSTDFNQRQPDVSHEASNAAGTKSSTSPHTRGVNKKPRVPLAAASISGTASTSSSLAVFRCGSHSTLPAVSAS</sequence>
<dbReference type="VEuPathDB" id="TriTrypDB:LpyrH10_03_3930"/>
<dbReference type="EMBL" id="LGTL01000003">
    <property type="protein sequence ID" value="KPA84177.1"/>
    <property type="molecule type" value="Genomic_DNA"/>
</dbReference>
<evidence type="ECO:0000256" key="1">
    <source>
        <dbReference type="SAM" id="MobiDB-lite"/>
    </source>
</evidence>
<protein>
    <submittedName>
        <fullName evidence="2">Uncharacterized protein</fullName>
    </submittedName>
</protein>
<dbReference type="AlphaFoldDB" id="A0A0M9G7J8"/>
<proteinExistence type="predicted"/>
<evidence type="ECO:0000313" key="3">
    <source>
        <dbReference type="Proteomes" id="UP000037923"/>
    </source>
</evidence>
<feature type="compositionally biased region" description="Low complexity" evidence="1">
    <location>
        <begin position="65"/>
        <end position="79"/>
    </location>
</feature>